<evidence type="ECO:0000256" key="1">
    <source>
        <dbReference type="ARBA" id="ARBA00022741"/>
    </source>
</evidence>
<dbReference type="InterPro" id="IPR044304">
    <property type="entry name" value="NUBPL-like"/>
</dbReference>
<accession>A0A7C3MLA7</accession>
<proteinExistence type="predicted"/>
<reference evidence="3" key="1">
    <citation type="journal article" date="2020" name="mSystems">
        <title>Genome- and Community-Level Interaction Insights into Carbon Utilization and Element Cycling Functions of Hydrothermarchaeota in Hydrothermal Sediment.</title>
        <authorList>
            <person name="Zhou Z."/>
            <person name="Liu Y."/>
            <person name="Xu W."/>
            <person name="Pan J."/>
            <person name="Luo Z.H."/>
            <person name="Li M."/>
        </authorList>
    </citation>
    <scope>NUCLEOTIDE SEQUENCE [LARGE SCALE GENOMIC DNA]</scope>
    <source>
        <strain evidence="3">SpSt-81</strain>
    </source>
</reference>
<dbReference type="GO" id="GO:0005524">
    <property type="term" value="F:ATP binding"/>
    <property type="evidence" value="ECO:0007669"/>
    <property type="project" value="UniProtKB-KW"/>
</dbReference>
<dbReference type="AlphaFoldDB" id="A0A7C3MLA7"/>
<comment type="caution">
    <text evidence="3">The sequence shown here is derived from an EMBL/GenBank/DDBJ whole genome shotgun (WGS) entry which is preliminary data.</text>
</comment>
<keyword evidence="2 3" id="KW-0067">ATP-binding</keyword>
<name>A0A7C3MLA7_DICTH</name>
<dbReference type="GO" id="GO:0051539">
    <property type="term" value="F:4 iron, 4 sulfur cluster binding"/>
    <property type="evidence" value="ECO:0007669"/>
    <property type="project" value="TreeGrafter"/>
</dbReference>
<dbReference type="Pfam" id="PF10609">
    <property type="entry name" value="ParA"/>
    <property type="match status" value="1"/>
</dbReference>
<dbReference type="EMBL" id="DTIN01000044">
    <property type="protein sequence ID" value="HFX14387.1"/>
    <property type="molecule type" value="Genomic_DNA"/>
</dbReference>
<protein>
    <submittedName>
        <fullName evidence="3">ATP-binding protein</fullName>
    </submittedName>
</protein>
<dbReference type="PANTHER" id="PTHR42961:SF2">
    <property type="entry name" value="IRON-SULFUR PROTEIN NUBPL"/>
    <property type="match status" value="1"/>
</dbReference>
<dbReference type="GO" id="GO:0016226">
    <property type="term" value="P:iron-sulfur cluster assembly"/>
    <property type="evidence" value="ECO:0007669"/>
    <property type="project" value="InterPro"/>
</dbReference>
<organism evidence="3">
    <name type="scientific">Dictyoglomus thermophilum</name>
    <dbReference type="NCBI Taxonomy" id="14"/>
    <lineage>
        <taxon>Bacteria</taxon>
        <taxon>Pseudomonadati</taxon>
        <taxon>Dictyoglomota</taxon>
        <taxon>Dictyoglomia</taxon>
        <taxon>Dictyoglomales</taxon>
        <taxon>Dictyoglomaceae</taxon>
        <taxon>Dictyoglomus</taxon>
    </lineage>
</organism>
<evidence type="ECO:0000256" key="2">
    <source>
        <dbReference type="ARBA" id="ARBA00022840"/>
    </source>
</evidence>
<sequence length="243" mass="27784">MKLIDPRLSVIEKRLENVKRIIPVASGKGGVGKSIISALLALLLKEKNYKIGLLDLDLYGPSLHILLNNQHSFPKEEYGLKPVNINNIDFMSIIYFTQNKPLIMRGKELTDTLIELFTITRWNSLDFLIIDMPPGMGEILLDLIRLINRLEFLIVTNSTKIAMETVEKLIIFLKDQNIPIIGLIENMKIGDQDFVKEKCNSLGINYLGKISFYHKLEDYYGDNKEIINSPISEEISQIVNFFV</sequence>
<evidence type="ECO:0000313" key="3">
    <source>
        <dbReference type="EMBL" id="HFX14387.1"/>
    </source>
</evidence>
<keyword evidence="1" id="KW-0547">Nucleotide-binding</keyword>
<dbReference type="PANTHER" id="PTHR42961">
    <property type="entry name" value="IRON-SULFUR PROTEIN NUBPL"/>
    <property type="match status" value="1"/>
</dbReference>
<gene>
    <name evidence="3" type="ORF">ENW00_09660</name>
</gene>
<dbReference type="Gene3D" id="3.40.50.300">
    <property type="entry name" value="P-loop containing nucleotide triphosphate hydrolases"/>
    <property type="match status" value="1"/>
</dbReference>
<dbReference type="InterPro" id="IPR033756">
    <property type="entry name" value="YlxH/NBP35"/>
</dbReference>
<dbReference type="SUPFAM" id="SSF52540">
    <property type="entry name" value="P-loop containing nucleoside triphosphate hydrolases"/>
    <property type="match status" value="1"/>
</dbReference>
<dbReference type="InterPro" id="IPR027417">
    <property type="entry name" value="P-loop_NTPase"/>
</dbReference>